<dbReference type="InterPro" id="IPR029063">
    <property type="entry name" value="SAM-dependent_MTases_sf"/>
</dbReference>
<keyword evidence="1 4" id="KW-0489">Methyltransferase</keyword>
<evidence type="ECO:0000256" key="2">
    <source>
        <dbReference type="ARBA" id="ARBA00022679"/>
    </source>
</evidence>
<comment type="caution">
    <text evidence="4">The sequence shown here is derived from an EMBL/GenBank/DDBJ whole genome shotgun (WGS) entry which is preliminary data.</text>
</comment>
<dbReference type="AlphaFoldDB" id="A0A8J7DLB3"/>
<protein>
    <submittedName>
        <fullName evidence="4">Methyltransferase domain-containing protein</fullName>
    </submittedName>
</protein>
<dbReference type="PANTHER" id="PTHR44942:SF4">
    <property type="entry name" value="METHYLTRANSFERASE TYPE 11 DOMAIN-CONTAINING PROTEIN"/>
    <property type="match status" value="1"/>
</dbReference>
<dbReference type="Pfam" id="PF13649">
    <property type="entry name" value="Methyltransf_25"/>
    <property type="match status" value="1"/>
</dbReference>
<dbReference type="InterPro" id="IPR041698">
    <property type="entry name" value="Methyltransf_25"/>
</dbReference>
<dbReference type="CDD" id="cd02440">
    <property type="entry name" value="AdoMet_MTases"/>
    <property type="match status" value="1"/>
</dbReference>
<organism evidence="4 5">
    <name type="scientific">Lusitaniella coriacea LEGE 07157</name>
    <dbReference type="NCBI Taxonomy" id="945747"/>
    <lineage>
        <taxon>Bacteria</taxon>
        <taxon>Bacillati</taxon>
        <taxon>Cyanobacteriota</taxon>
        <taxon>Cyanophyceae</taxon>
        <taxon>Spirulinales</taxon>
        <taxon>Lusitaniellaceae</taxon>
        <taxon>Lusitaniella</taxon>
    </lineage>
</organism>
<sequence length="265" mass="30296">MAEIYRSAPRKTWYSSVADAYNRARPRYPEEFVRRATSQLPSDAILLEIGCGPGTATTAFANFGFEMVCLEPSPEACQLARENCQPYPNVEIQNTTFEDWELEPQKFHGILAATSFHWVSPEIRHIKAANALKNRGSLILLWNTPPQPNAEIRQFLQEIYQHQVPSLVWWEEKATHEKNIEQLGQMVIDSGLFEDLATEQQICEATYSIDDYLALLSTLSQYIALEPQKRENLFNSLRKAFVQNGIKTFPTSNLSVLQIAKKRDE</sequence>
<evidence type="ECO:0000256" key="1">
    <source>
        <dbReference type="ARBA" id="ARBA00022603"/>
    </source>
</evidence>
<keyword evidence="5" id="KW-1185">Reference proteome</keyword>
<dbReference type="SUPFAM" id="SSF53335">
    <property type="entry name" value="S-adenosyl-L-methionine-dependent methyltransferases"/>
    <property type="match status" value="1"/>
</dbReference>
<gene>
    <name evidence="4" type="ORF">IQ249_01890</name>
</gene>
<evidence type="ECO:0000259" key="3">
    <source>
        <dbReference type="Pfam" id="PF13649"/>
    </source>
</evidence>
<evidence type="ECO:0000313" key="4">
    <source>
        <dbReference type="EMBL" id="MBE9114638.1"/>
    </source>
</evidence>
<accession>A0A8J7DLB3</accession>
<dbReference type="InterPro" id="IPR051052">
    <property type="entry name" value="Diverse_substrate_MTase"/>
</dbReference>
<dbReference type="EMBL" id="JADEWZ010000002">
    <property type="protein sequence ID" value="MBE9114638.1"/>
    <property type="molecule type" value="Genomic_DNA"/>
</dbReference>
<dbReference type="GO" id="GO:0032259">
    <property type="term" value="P:methylation"/>
    <property type="evidence" value="ECO:0007669"/>
    <property type="project" value="UniProtKB-KW"/>
</dbReference>
<dbReference type="Proteomes" id="UP000654482">
    <property type="component" value="Unassembled WGS sequence"/>
</dbReference>
<dbReference type="GO" id="GO:0008168">
    <property type="term" value="F:methyltransferase activity"/>
    <property type="evidence" value="ECO:0007669"/>
    <property type="project" value="UniProtKB-KW"/>
</dbReference>
<keyword evidence="2" id="KW-0808">Transferase</keyword>
<evidence type="ECO:0000313" key="5">
    <source>
        <dbReference type="Proteomes" id="UP000654482"/>
    </source>
</evidence>
<proteinExistence type="predicted"/>
<dbReference type="PANTHER" id="PTHR44942">
    <property type="entry name" value="METHYLTRANSF_11 DOMAIN-CONTAINING PROTEIN"/>
    <property type="match status" value="1"/>
</dbReference>
<dbReference type="Gene3D" id="3.40.50.150">
    <property type="entry name" value="Vaccinia Virus protein VP39"/>
    <property type="match status" value="1"/>
</dbReference>
<feature type="domain" description="Methyltransferase" evidence="3">
    <location>
        <begin position="47"/>
        <end position="124"/>
    </location>
</feature>
<reference evidence="4" key="1">
    <citation type="submission" date="2020-10" db="EMBL/GenBank/DDBJ databases">
        <authorList>
            <person name="Castelo-Branco R."/>
            <person name="Eusebio N."/>
            <person name="Adriana R."/>
            <person name="Vieira A."/>
            <person name="Brugerolle De Fraissinette N."/>
            <person name="Rezende De Castro R."/>
            <person name="Schneider M.P."/>
            <person name="Vasconcelos V."/>
            <person name="Leao P.N."/>
        </authorList>
    </citation>
    <scope>NUCLEOTIDE SEQUENCE</scope>
    <source>
        <strain evidence="4">LEGE 07157</strain>
    </source>
</reference>
<name>A0A8J7DLB3_9CYAN</name>